<accession>A0A8E2DJI8</accession>
<keyword evidence="3" id="KW-1185">Reference proteome</keyword>
<proteinExistence type="predicted"/>
<evidence type="ECO:0000313" key="2">
    <source>
        <dbReference type="EMBL" id="OCH89397.1"/>
    </source>
</evidence>
<dbReference type="InterPro" id="IPR000073">
    <property type="entry name" value="AB_hydrolase_1"/>
</dbReference>
<dbReference type="Proteomes" id="UP000250043">
    <property type="component" value="Unassembled WGS sequence"/>
</dbReference>
<name>A0A8E2DJI8_9APHY</name>
<dbReference type="Pfam" id="PF12697">
    <property type="entry name" value="Abhydrolase_6"/>
    <property type="match status" value="1"/>
</dbReference>
<dbReference type="EMBL" id="KV722428">
    <property type="protein sequence ID" value="OCH89397.1"/>
    <property type="molecule type" value="Genomic_DNA"/>
</dbReference>
<evidence type="ECO:0000259" key="1">
    <source>
        <dbReference type="Pfam" id="PF12697"/>
    </source>
</evidence>
<dbReference type="SUPFAM" id="SSF53474">
    <property type="entry name" value="alpha/beta-Hydrolases"/>
    <property type="match status" value="1"/>
</dbReference>
<dbReference type="InterPro" id="IPR029058">
    <property type="entry name" value="AB_hydrolase_fold"/>
</dbReference>
<gene>
    <name evidence="2" type="ORF">OBBRIDRAFT_756677</name>
</gene>
<dbReference type="OrthoDB" id="94039at2759"/>
<organism evidence="2 3">
    <name type="scientific">Obba rivulosa</name>
    <dbReference type="NCBI Taxonomy" id="1052685"/>
    <lineage>
        <taxon>Eukaryota</taxon>
        <taxon>Fungi</taxon>
        <taxon>Dikarya</taxon>
        <taxon>Basidiomycota</taxon>
        <taxon>Agaricomycotina</taxon>
        <taxon>Agaricomycetes</taxon>
        <taxon>Polyporales</taxon>
        <taxon>Gelatoporiaceae</taxon>
        <taxon>Obba</taxon>
    </lineage>
</organism>
<dbReference type="AlphaFoldDB" id="A0A8E2DJI8"/>
<dbReference type="Gene3D" id="3.40.50.1820">
    <property type="entry name" value="alpha/beta hydrolase"/>
    <property type="match status" value="1"/>
</dbReference>
<sequence length="353" mass="39178">MSNSLAFTSSTVTFKFTGASMPGLKALAKRYVPLYASEASKSGLTLILTHATGSHKETWEPVLQELFTMLKAQDPLACTDSPVVREAWSIEWPHHGESATLNHSVLEKYPPGTLTIDDWVSAIRHVVISKAREGHRLVAIGHSAGVCALLRSTMKLPKDLPMPYTTLVIVEDGMATRGLWKKDGDRPLTGLNALISSVDKRRDNWPDREQAQNFFSKRAPWKSWDKRAVELFVRYGLRDTSSSETNEPIVKLACNKHDEKACYDVSASVASMEAADLVSSLHPCFAIHCVYAERDDIIPKFYHDAIIGSRKMASVCRVPNAGHYVVQENPAGLAHCLVQILRHTDDRASRSKL</sequence>
<evidence type="ECO:0000313" key="3">
    <source>
        <dbReference type="Proteomes" id="UP000250043"/>
    </source>
</evidence>
<feature type="domain" description="AB hydrolase-1" evidence="1">
    <location>
        <begin position="46"/>
        <end position="334"/>
    </location>
</feature>
<reference evidence="2 3" key="1">
    <citation type="submission" date="2016-07" db="EMBL/GenBank/DDBJ databases">
        <title>Draft genome of the white-rot fungus Obba rivulosa 3A-2.</title>
        <authorList>
            <consortium name="DOE Joint Genome Institute"/>
            <person name="Miettinen O."/>
            <person name="Riley R."/>
            <person name="Acob R."/>
            <person name="Barry K."/>
            <person name="Cullen D."/>
            <person name="De Vries R."/>
            <person name="Hainaut M."/>
            <person name="Hatakka A."/>
            <person name="Henrissat B."/>
            <person name="Hilden K."/>
            <person name="Kuo R."/>
            <person name="Labutti K."/>
            <person name="Lipzen A."/>
            <person name="Makela M.R."/>
            <person name="Sandor L."/>
            <person name="Spatafora J.W."/>
            <person name="Grigoriev I.V."/>
            <person name="Hibbett D.S."/>
        </authorList>
    </citation>
    <scope>NUCLEOTIDE SEQUENCE [LARGE SCALE GENOMIC DNA]</scope>
    <source>
        <strain evidence="2 3">3A-2</strain>
    </source>
</reference>
<protein>
    <recommendedName>
        <fullName evidence="1">AB hydrolase-1 domain-containing protein</fullName>
    </recommendedName>
</protein>